<dbReference type="WBParaSite" id="PSAMB.scaffold195size66990.g3146.t1">
    <property type="protein sequence ID" value="PSAMB.scaffold195size66990.g3146.t1"/>
    <property type="gene ID" value="PSAMB.scaffold195size66990.g3146"/>
</dbReference>
<dbReference type="Proteomes" id="UP000887566">
    <property type="component" value="Unplaced"/>
</dbReference>
<keyword evidence="1" id="KW-0175">Coiled coil</keyword>
<evidence type="ECO:0000313" key="3">
    <source>
        <dbReference type="WBParaSite" id="PSAMB.scaffold195size66990.g3146.t1"/>
    </source>
</evidence>
<protein>
    <submittedName>
        <fullName evidence="3">Uncharacterized protein</fullName>
    </submittedName>
</protein>
<feature type="coiled-coil region" evidence="1">
    <location>
        <begin position="79"/>
        <end position="106"/>
    </location>
</feature>
<proteinExistence type="predicted"/>
<evidence type="ECO:0000256" key="1">
    <source>
        <dbReference type="SAM" id="Coils"/>
    </source>
</evidence>
<name>A0A914VG09_9BILA</name>
<evidence type="ECO:0000313" key="2">
    <source>
        <dbReference type="Proteomes" id="UP000887566"/>
    </source>
</evidence>
<sequence>MISHNDEERETTPYPEAYRGTAQAGYFNNFPIPDLPPPPPALFPSWRLIKYCPPYFQSRQPLPIVPIGDVPYVPQELAAELLIQRLEQAEQQLVWQEGRMDELEGKISELDSQPPHC</sequence>
<organism evidence="2 3">
    <name type="scientific">Plectus sambesii</name>
    <dbReference type="NCBI Taxonomy" id="2011161"/>
    <lineage>
        <taxon>Eukaryota</taxon>
        <taxon>Metazoa</taxon>
        <taxon>Ecdysozoa</taxon>
        <taxon>Nematoda</taxon>
        <taxon>Chromadorea</taxon>
        <taxon>Plectida</taxon>
        <taxon>Plectina</taxon>
        <taxon>Plectoidea</taxon>
        <taxon>Plectidae</taxon>
        <taxon>Plectus</taxon>
    </lineage>
</organism>
<accession>A0A914VG09</accession>
<keyword evidence="2" id="KW-1185">Reference proteome</keyword>
<reference evidence="3" key="1">
    <citation type="submission" date="2022-11" db="UniProtKB">
        <authorList>
            <consortium name="WormBaseParasite"/>
        </authorList>
    </citation>
    <scope>IDENTIFICATION</scope>
</reference>
<dbReference type="AlphaFoldDB" id="A0A914VG09"/>